<proteinExistence type="predicted"/>
<evidence type="ECO:0000313" key="2">
    <source>
        <dbReference type="Proteomes" id="UP000886998"/>
    </source>
</evidence>
<sequence length="91" mass="10526">MSNVNVTLAMNGSAHDTTKVLPLQINYIPEFVTKTAEEEFNDSPENRRKGLEQLKELLNVLSLQINYIPEFITKMAEEEFNDSPENRRKEL</sequence>
<reference evidence="1" key="1">
    <citation type="submission" date="2020-08" db="EMBL/GenBank/DDBJ databases">
        <title>Multicomponent nature underlies the extraordinary mechanical properties of spider dragline silk.</title>
        <authorList>
            <person name="Kono N."/>
            <person name="Nakamura H."/>
            <person name="Mori M."/>
            <person name="Yoshida Y."/>
            <person name="Ohtoshi R."/>
            <person name="Malay A.D."/>
            <person name="Moran D.A.P."/>
            <person name="Tomita M."/>
            <person name="Numata K."/>
            <person name="Arakawa K."/>
        </authorList>
    </citation>
    <scope>NUCLEOTIDE SEQUENCE</scope>
</reference>
<dbReference type="Proteomes" id="UP000886998">
    <property type="component" value="Unassembled WGS sequence"/>
</dbReference>
<evidence type="ECO:0000313" key="1">
    <source>
        <dbReference type="EMBL" id="GFY38400.1"/>
    </source>
</evidence>
<organism evidence="1 2">
    <name type="scientific">Trichonephila inaurata madagascariensis</name>
    <dbReference type="NCBI Taxonomy" id="2747483"/>
    <lineage>
        <taxon>Eukaryota</taxon>
        <taxon>Metazoa</taxon>
        <taxon>Ecdysozoa</taxon>
        <taxon>Arthropoda</taxon>
        <taxon>Chelicerata</taxon>
        <taxon>Arachnida</taxon>
        <taxon>Araneae</taxon>
        <taxon>Araneomorphae</taxon>
        <taxon>Entelegynae</taxon>
        <taxon>Araneoidea</taxon>
        <taxon>Nephilidae</taxon>
        <taxon>Trichonephila</taxon>
        <taxon>Trichonephila inaurata</taxon>
    </lineage>
</organism>
<accession>A0A8X7BP13</accession>
<comment type="caution">
    <text evidence="1">The sequence shown here is derived from an EMBL/GenBank/DDBJ whole genome shotgun (WGS) entry which is preliminary data.</text>
</comment>
<protein>
    <submittedName>
        <fullName evidence="1">Uncharacterized protein</fullName>
    </submittedName>
</protein>
<keyword evidence="2" id="KW-1185">Reference proteome</keyword>
<dbReference type="OrthoDB" id="6431874at2759"/>
<dbReference type="AlphaFoldDB" id="A0A8X7BP13"/>
<gene>
    <name evidence="1" type="ORF">TNIN_291261</name>
</gene>
<name>A0A8X7BP13_9ARAC</name>
<dbReference type="EMBL" id="BMAV01000829">
    <property type="protein sequence ID" value="GFY38400.1"/>
    <property type="molecule type" value="Genomic_DNA"/>
</dbReference>